<dbReference type="InterPro" id="IPR013321">
    <property type="entry name" value="Arc_rbn_hlx_hlx"/>
</dbReference>
<accession>A0A0F9TU87</accession>
<sequence length="47" mass="5413">MTKLIVTLSEEMDRDFRATVKRIYGDKRGGLSIAAEQALKDWIEKQT</sequence>
<dbReference type="AlphaFoldDB" id="A0A0F9TU87"/>
<comment type="caution">
    <text evidence="1">The sequence shown here is derived from an EMBL/GenBank/DDBJ whole genome shotgun (WGS) entry which is preliminary data.</text>
</comment>
<evidence type="ECO:0000313" key="1">
    <source>
        <dbReference type="EMBL" id="KKN44928.1"/>
    </source>
</evidence>
<gene>
    <name evidence="1" type="ORF">LCGC14_0688060</name>
</gene>
<dbReference type="Gene3D" id="1.10.1220.10">
    <property type="entry name" value="Met repressor-like"/>
    <property type="match status" value="1"/>
</dbReference>
<proteinExistence type="predicted"/>
<dbReference type="GO" id="GO:0006355">
    <property type="term" value="P:regulation of DNA-templated transcription"/>
    <property type="evidence" value="ECO:0007669"/>
    <property type="project" value="InterPro"/>
</dbReference>
<organism evidence="1">
    <name type="scientific">marine sediment metagenome</name>
    <dbReference type="NCBI Taxonomy" id="412755"/>
    <lineage>
        <taxon>unclassified sequences</taxon>
        <taxon>metagenomes</taxon>
        <taxon>ecological metagenomes</taxon>
    </lineage>
</organism>
<dbReference type="EMBL" id="LAZR01001419">
    <property type="protein sequence ID" value="KKN44928.1"/>
    <property type="molecule type" value="Genomic_DNA"/>
</dbReference>
<name>A0A0F9TU87_9ZZZZ</name>
<evidence type="ECO:0008006" key="2">
    <source>
        <dbReference type="Google" id="ProtNLM"/>
    </source>
</evidence>
<protein>
    <recommendedName>
        <fullName evidence="2">XACb0070 ribbon-helix-helix domain-containing protein</fullName>
    </recommendedName>
</protein>
<reference evidence="1" key="1">
    <citation type="journal article" date="2015" name="Nature">
        <title>Complex archaea that bridge the gap between prokaryotes and eukaryotes.</title>
        <authorList>
            <person name="Spang A."/>
            <person name="Saw J.H."/>
            <person name="Jorgensen S.L."/>
            <person name="Zaremba-Niedzwiedzka K."/>
            <person name="Martijn J."/>
            <person name="Lind A.E."/>
            <person name="van Eijk R."/>
            <person name="Schleper C."/>
            <person name="Guy L."/>
            <person name="Ettema T.J."/>
        </authorList>
    </citation>
    <scope>NUCLEOTIDE SEQUENCE</scope>
</reference>